<dbReference type="Proteomes" id="UP000805193">
    <property type="component" value="Unassembled WGS sequence"/>
</dbReference>
<reference evidence="1 2" key="1">
    <citation type="journal article" date="2020" name="Cell">
        <title>Large-Scale Comparative Analyses of Tick Genomes Elucidate Their Genetic Diversity and Vector Capacities.</title>
        <authorList>
            <consortium name="Tick Genome and Microbiome Consortium (TIGMIC)"/>
            <person name="Jia N."/>
            <person name="Wang J."/>
            <person name="Shi W."/>
            <person name="Du L."/>
            <person name="Sun Y."/>
            <person name="Zhan W."/>
            <person name="Jiang J.F."/>
            <person name="Wang Q."/>
            <person name="Zhang B."/>
            <person name="Ji P."/>
            <person name="Bell-Sakyi L."/>
            <person name="Cui X.M."/>
            <person name="Yuan T.T."/>
            <person name="Jiang B.G."/>
            <person name="Yang W.F."/>
            <person name="Lam T.T."/>
            <person name="Chang Q.C."/>
            <person name="Ding S.J."/>
            <person name="Wang X.J."/>
            <person name="Zhu J.G."/>
            <person name="Ruan X.D."/>
            <person name="Zhao L."/>
            <person name="Wei J.T."/>
            <person name="Ye R.Z."/>
            <person name="Que T.C."/>
            <person name="Du C.H."/>
            <person name="Zhou Y.H."/>
            <person name="Cheng J.X."/>
            <person name="Dai P.F."/>
            <person name="Guo W.B."/>
            <person name="Han X.H."/>
            <person name="Huang E.J."/>
            <person name="Li L.F."/>
            <person name="Wei W."/>
            <person name="Gao Y.C."/>
            <person name="Liu J.Z."/>
            <person name="Shao H.Z."/>
            <person name="Wang X."/>
            <person name="Wang C.C."/>
            <person name="Yang T.C."/>
            <person name="Huo Q.B."/>
            <person name="Li W."/>
            <person name="Chen H.Y."/>
            <person name="Chen S.E."/>
            <person name="Zhou L.G."/>
            <person name="Ni X.B."/>
            <person name="Tian J.H."/>
            <person name="Sheng Y."/>
            <person name="Liu T."/>
            <person name="Pan Y.S."/>
            <person name="Xia L.Y."/>
            <person name="Li J."/>
            <person name="Zhao F."/>
            <person name="Cao W.C."/>
        </authorList>
    </citation>
    <scope>NUCLEOTIDE SEQUENCE [LARGE SCALE GENOMIC DNA]</scope>
    <source>
        <strain evidence="1">Iper-2018</strain>
    </source>
</reference>
<gene>
    <name evidence="1" type="ORF">HPB47_008854</name>
</gene>
<organism evidence="1 2">
    <name type="scientific">Ixodes persulcatus</name>
    <name type="common">Taiga tick</name>
    <dbReference type="NCBI Taxonomy" id="34615"/>
    <lineage>
        <taxon>Eukaryota</taxon>
        <taxon>Metazoa</taxon>
        <taxon>Ecdysozoa</taxon>
        <taxon>Arthropoda</taxon>
        <taxon>Chelicerata</taxon>
        <taxon>Arachnida</taxon>
        <taxon>Acari</taxon>
        <taxon>Parasitiformes</taxon>
        <taxon>Ixodida</taxon>
        <taxon>Ixodoidea</taxon>
        <taxon>Ixodidae</taxon>
        <taxon>Ixodinae</taxon>
        <taxon>Ixodes</taxon>
    </lineage>
</organism>
<protein>
    <submittedName>
        <fullName evidence="1">Uncharacterized protein</fullName>
    </submittedName>
</protein>
<name>A0AC60P3N4_IXOPE</name>
<proteinExistence type="predicted"/>
<dbReference type="EMBL" id="JABSTQ010011215">
    <property type="protein sequence ID" value="KAG0413989.1"/>
    <property type="molecule type" value="Genomic_DNA"/>
</dbReference>
<sequence>MVLEKVKPPELEEDFVYDVYYSHSELNLLDKQDLSVFQCLAPEDFEPEAAYESDLGLDDDDSDSNAEDNWRNDYPDEETDFERQLDYYGDYSDDGGTDFVSDRVRSLCLDIGWLGQAGTPARTFRQQSPTLEPSASWLHRGILVSISAFFTQAATRTRPLRRRTALGARHRVTVDRQMKTAGGSYQGRFESPPTPTA</sequence>
<keyword evidence="2" id="KW-1185">Reference proteome</keyword>
<evidence type="ECO:0000313" key="2">
    <source>
        <dbReference type="Proteomes" id="UP000805193"/>
    </source>
</evidence>
<comment type="caution">
    <text evidence="1">The sequence shown here is derived from an EMBL/GenBank/DDBJ whole genome shotgun (WGS) entry which is preliminary data.</text>
</comment>
<evidence type="ECO:0000313" key="1">
    <source>
        <dbReference type="EMBL" id="KAG0413989.1"/>
    </source>
</evidence>
<accession>A0AC60P3N4</accession>